<sequence>MACLALSLQPTNGPDILLQTREWFPPARALVALSSFRQTRISFSTKNATSSAAAAASIDDADSSLGDDPLAASSGQVVVGVESRYRVVYRLVNSIYVLGIATVDDLNVFSCISTVNQAVSVVVSACRGVDVTPEKLQRKYAEVYIALDLVLRGVSSVRLSTILTSIHGEGIAKIVHSGVDSEARVRGADTWSESLSLEHQSNVEIFSNSQFELPPETIIAGDEAAAALAPPPATSDQTEEAPAAPVESPAEKDPFAASDAINKPPEEALVGEFKKTKDPTGLSDAAAALAGLEVTTLPPSAETKPVAVGVPGFEGNYGGIEFGKEEASLSEAFEGFDNAFGGGLDASEFIETSAKAKKDRGLGGLELLETSDAPAPTAAGAADAKTPLENLLVTKTEMKGPELHIYEEINAEFDESVLRRVSLLGLVYLKTMPSKDTGGKETEFSFRLDGTEGIKRVVMQSAIVSSLGNGMFHVRTPPLEKPVPVVKFSLQPRLTPIPLRVRLTKRHSGTLLSVMIQYVSNPTMMVPLNDVTFILKLPVDPTLLKVSPKAVLNRSERELRWHIQEIPMKARPGCLKARMPVESSEGEEEIEVVGYVKFSVQGGSTLSGVLPRPVTEGKVDFYEGKHMYSSGIYMCN</sequence>
<dbReference type="Proteomes" id="UP001179952">
    <property type="component" value="Unassembled WGS sequence"/>
</dbReference>
<reference evidence="3" key="2">
    <citation type="submission" date="2023-06" db="EMBL/GenBank/DDBJ databases">
        <authorList>
            <person name="Ma L."/>
            <person name="Liu K.-W."/>
            <person name="Li Z."/>
            <person name="Hsiao Y.-Y."/>
            <person name="Qi Y."/>
            <person name="Fu T."/>
            <person name="Tang G."/>
            <person name="Zhang D."/>
            <person name="Sun W.-H."/>
            <person name="Liu D.-K."/>
            <person name="Li Y."/>
            <person name="Chen G.-Z."/>
            <person name="Liu X.-D."/>
            <person name="Liao X.-Y."/>
            <person name="Jiang Y.-T."/>
            <person name="Yu X."/>
            <person name="Hao Y."/>
            <person name="Huang J."/>
            <person name="Zhao X.-W."/>
            <person name="Ke S."/>
            <person name="Chen Y.-Y."/>
            <person name="Wu W.-L."/>
            <person name="Hsu J.-L."/>
            <person name="Lin Y.-F."/>
            <person name="Huang M.-D."/>
            <person name="Li C.-Y."/>
            <person name="Huang L."/>
            <person name="Wang Z.-W."/>
            <person name="Zhao X."/>
            <person name="Zhong W.-Y."/>
            <person name="Peng D.-H."/>
            <person name="Ahmad S."/>
            <person name="Lan S."/>
            <person name="Zhang J.-S."/>
            <person name="Tsai W.-C."/>
            <person name="Van De Peer Y."/>
            <person name="Liu Z.-J."/>
        </authorList>
    </citation>
    <scope>NUCLEOTIDE SEQUENCE</scope>
    <source>
        <strain evidence="3">SCP</strain>
        <tissue evidence="3">Leaves</tissue>
    </source>
</reference>
<dbReference type="PANTHER" id="PTHR37769">
    <property type="entry name" value="OS08G0243900 PROTEIN"/>
    <property type="match status" value="1"/>
</dbReference>
<dbReference type="Pfam" id="PF10291">
    <property type="entry name" value="muHD"/>
    <property type="match status" value="1"/>
</dbReference>
<dbReference type="InterPro" id="IPR018808">
    <property type="entry name" value="Muniscin_C"/>
</dbReference>
<name>A0AAV9BI18_ACOGR</name>
<comment type="caution">
    <text evidence="3">The sequence shown here is derived from an EMBL/GenBank/DDBJ whole genome shotgun (WGS) entry which is preliminary data.</text>
</comment>
<accession>A0AAV9BI18</accession>
<dbReference type="PANTHER" id="PTHR37769:SF1">
    <property type="entry name" value="OS08G0243900 PROTEIN"/>
    <property type="match status" value="1"/>
</dbReference>
<dbReference type="EMBL" id="JAUJYN010000003">
    <property type="protein sequence ID" value="KAK1276047.1"/>
    <property type="molecule type" value="Genomic_DNA"/>
</dbReference>
<feature type="domain" description="MHD" evidence="2">
    <location>
        <begin position="398"/>
        <end position="636"/>
    </location>
</feature>
<evidence type="ECO:0000259" key="2">
    <source>
        <dbReference type="PROSITE" id="PS51072"/>
    </source>
</evidence>
<evidence type="ECO:0000313" key="3">
    <source>
        <dbReference type="EMBL" id="KAK1276047.1"/>
    </source>
</evidence>
<dbReference type="AlphaFoldDB" id="A0AAV9BI18"/>
<feature type="region of interest" description="Disordered" evidence="1">
    <location>
        <begin position="228"/>
        <end position="263"/>
    </location>
</feature>
<evidence type="ECO:0000256" key="1">
    <source>
        <dbReference type="SAM" id="MobiDB-lite"/>
    </source>
</evidence>
<organism evidence="3 4">
    <name type="scientific">Acorus gramineus</name>
    <name type="common">Dwarf sweet flag</name>
    <dbReference type="NCBI Taxonomy" id="55184"/>
    <lineage>
        <taxon>Eukaryota</taxon>
        <taxon>Viridiplantae</taxon>
        <taxon>Streptophyta</taxon>
        <taxon>Embryophyta</taxon>
        <taxon>Tracheophyta</taxon>
        <taxon>Spermatophyta</taxon>
        <taxon>Magnoliopsida</taxon>
        <taxon>Liliopsida</taxon>
        <taxon>Acoraceae</taxon>
        <taxon>Acorus</taxon>
    </lineage>
</organism>
<reference evidence="3" key="1">
    <citation type="journal article" date="2023" name="Nat. Commun.">
        <title>Diploid and tetraploid genomes of Acorus and the evolution of monocots.</title>
        <authorList>
            <person name="Ma L."/>
            <person name="Liu K.W."/>
            <person name="Li Z."/>
            <person name="Hsiao Y.Y."/>
            <person name="Qi Y."/>
            <person name="Fu T."/>
            <person name="Tang G.D."/>
            <person name="Zhang D."/>
            <person name="Sun W.H."/>
            <person name="Liu D.K."/>
            <person name="Li Y."/>
            <person name="Chen G.Z."/>
            <person name="Liu X.D."/>
            <person name="Liao X.Y."/>
            <person name="Jiang Y.T."/>
            <person name="Yu X."/>
            <person name="Hao Y."/>
            <person name="Huang J."/>
            <person name="Zhao X.W."/>
            <person name="Ke S."/>
            <person name="Chen Y.Y."/>
            <person name="Wu W.L."/>
            <person name="Hsu J.L."/>
            <person name="Lin Y.F."/>
            <person name="Huang M.D."/>
            <person name="Li C.Y."/>
            <person name="Huang L."/>
            <person name="Wang Z.W."/>
            <person name="Zhao X."/>
            <person name="Zhong W.Y."/>
            <person name="Peng D.H."/>
            <person name="Ahmad S."/>
            <person name="Lan S."/>
            <person name="Zhang J.S."/>
            <person name="Tsai W.C."/>
            <person name="Van de Peer Y."/>
            <person name="Liu Z.J."/>
        </authorList>
    </citation>
    <scope>NUCLEOTIDE SEQUENCE</scope>
    <source>
        <strain evidence="3">SCP</strain>
    </source>
</reference>
<dbReference type="PROSITE" id="PS51072">
    <property type="entry name" value="MHD"/>
    <property type="match status" value="1"/>
</dbReference>
<protein>
    <recommendedName>
        <fullName evidence="2">MHD domain-containing protein</fullName>
    </recommendedName>
</protein>
<evidence type="ECO:0000313" key="4">
    <source>
        <dbReference type="Proteomes" id="UP001179952"/>
    </source>
</evidence>
<keyword evidence="4" id="KW-1185">Reference proteome</keyword>
<gene>
    <name evidence="3" type="ORF">QJS04_geneDACA004002</name>
</gene>
<proteinExistence type="predicted"/>
<dbReference type="InterPro" id="IPR028565">
    <property type="entry name" value="MHD"/>
</dbReference>